<name>A0A813IUT8_POLGL</name>
<organism evidence="2 3">
    <name type="scientific">Polarella glacialis</name>
    <name type="common">Dinoflagellate</name>
    <dbReference type="NCBI Taxonomy" id="89957"/>
    <lineage>
        <taxon>Eukaryota</taxon>
        <taxon>Sar</taxon>
        <taxon>Alveolata</taxon>
        <taxon>Dinophyceae</taxon>
        <taxon>Suessiales</taxon>
        <taxon>Suessiaceae</taxon>
        <taxon>Polarella</taxon>
    </lineage>
</organism>
<evidence type="ECO:0000313" key="2">
    <source>
        <dbReference type="EMBL" id="CAE8656428.1"/>
    </source>
</evidence>
<comment type="caution">
    <text evidence="2">The sequence shown here is derived from an EMBL/GenBank/DDBJ whole genome shotgun (WGS) entry which is preliminary data.</text>
</comment>
<reference evidence="2" key="1">
    <citation type="submission" date="2021-02" db="EMBL/GenBank/DDBJ databases">
        <authorList>
            <person name="Dougan E. K."/>
            <person name="Rhodes N."/>
            <person name="Thang M."/>
            <person name="Chan C."/>
        </authorList>
    </citation>
    <scope>NUCLEOTIDE SEQUENCE</scope>
</reference>
<proteinExistence type="predicted"/>
<sequence>GCHRFDGEGVFSSENARGRMIAPLGGCGSFCHGGPLGPGLPSGGGGGCFGPGLGSCSGCCSSGCAGGCCGGSGHGRNMLGEGPPMASGQWDDGLGPDEFFGQKGCKGGPKGGHKGQHFPQPTMAGCGQQQ</sequence>
<feature type="region of interest" description="Disordered" evidence="1">
    <location>
        <begin position="105"/>
        <end position="130"/>
    </location>
</feature>
<accession>A0A813IUT8</accession>
<evidence type="ECO:0000313" key="3">
    <source>
        <dbReference type="Proteomes" id="UP000626109"/>
    </source>
</evidence>
<protein>
    <submittedName>
        <fullName evidence="2">Uncharacterized protein</fullName>
    </submittedName>
</protein>
<dbReference type="AlphaFoldDB" id="A0A813IUT8"/>
<feature type="non-terminal residue" evidence="2">
    <location>
        <position position="1"/>
    </location>
</feature>
<dbReference type="EMBL" id="CAJNNW010014278">
    <property type="protein sequence ID" value="CAE8656428.1"/>
    <property type="molecule type" value="Genomic_DNA"/>
</dbReference>
<dbReference type="Proteomes" id="UP000626109">
    <property type="component" value="Unassembled WGS sequence"/>
</dbReference>
<gene>
    <name evidence="2" type="ORF">PGLA2088_LOCUS12186</name>
</gene>
<evidence type="ECO:0000256" key="1">
    <source>
        <dbReference type="SAM" id="MobiDB-lite"/>
    </source>
</evidence>
<feature type="non-terminal residue" evidence="2">
    <location>
        <position position="130"/>
    </location>
</feature>